<dbReference type="EMBL" id="QNRY01000019">
    <property type="protein sequence ID" value="RBP61959.1"/>
    <property type="molecule type" value="Genomic_DNA"/>
</dbReference>
<dbReference type="GO" id="GO:0009396">
    <property type="term" value="P:folic acid-containing compound biosynthetic process"/>
    <property type="evidence" value="ECO:0007669"/>
    <property type="project" value="TreeGrafter"/>
</dbReference>
<comment type="similarity">
    <text evidence="1 8">Belongs to the 5-formyltetrahydrofolate cyclo-ligase family.</text>
</comment>
<comment type="catalytic activity">
    <reaction evidence="8">
        <text>(6S)-5-formyl-5,6,7,8-tetrahydrofolate + ATP = (6R)-5,10-methenyltetrahydrofolate + ADP + phosphate</text>
        <dbReference type="Rhea" id="RHEA:10488"/>
        <dbReference type="ChEBI" id="CHEBI:30616"/>
        <dbReference type="ChEBI" id="CHEBI:43474"/>
        <dbReference type="ChEBI" id="CHEBI:57455"/>
        <dbReference type="ChEBI" id="CHEBI:57457"/>
        <dbReference type="ChEBI" id="CHEBI:456216"/>
        <dbReference type="EC" id="6.3.3.2"/>
    </reaction>
</comment>
<dbReference type="Proteomes" id="UP000253046">
    <property type="component" value="Unassembled WGS sequence"/>
</dbReference>
<protein>
    <recommendedName>
        <fullName evidence="7 8">5-formyltetrahydrofolate cyclo-ligase</fullName>
        <ecNumber evidence="5 8">6.3.3.2</ecNumber>
    </recommendedName>
</protein>
<comment type="cofactor">
    <cofactor evidence="8">
        <name>Mg(2+)</name>
        <dbReference type="ChEBI" id="CHEBI:18420"/>
    </cofactor>
</comment>
<dbReference type="GO" id="GO:0005524">
    <property type="term" value="F:ATP binding"/>
    <property type="evidence" value="ECO:0007669"/>
    <property type="project" value="UniProtKB-KW"/>
</dbReference>
<dbReference type="GO" id="GO:0035999">
    <property type="term" value="P:tetrahydrofolate interconversion"/>
    <property type="evidence" value="ECO:0007669"/>
    <property type="project" value="TreeGrafter"/>
</dbReference>
<keyword evidence="4 8" id="KW-0067">ATP-binding</keyword>
<dbReference type="FunFam" id="3.40.50.10420:FF:000005">
    <property type="entry name" value="5-formyltetrahydrofolate cyclo-ligase"/>
    <property type="match status" value="1"/>
</dbReference>
<evidence type="ECO:0000256" key="4">
    <source>
        <dbReference type="ARBA" id="ARBA00022840"/>
    </source>
</evidence>
<accession>A0A366I5K7</accession>
<dbReference type="GO" id="GO:0030272">
    <property type="term" value="F:5-formyltetrahydrofolate cyclo-ligase activity"/>
    <property type="evidence" value="ECO:0007669"/>
    <property type="project" value="UniProtKB-EC"/>
</dbReference>
<evidence type="ECO:0000256" key="2">
    <source>
        <dbReference type="ARBA" id="ARBA00022598"/>
    </source>
</evidence>
<name>A0A366I5K7_9GAMM</name>
<reference evidence="9 10" key="1">
    <citation type="submission" date="2018-06" db="EMBL/GenBank/DDBJ databases">
        <title>Genomic Encyclopedia of Type Strains, Phase IV (KMG-IV): sequencing the most valuable type-strain genomes for metagenomic binning, comparative biology and taxonomic classification.</title>
        <authorList>
            <person name="Goeker M."/>
        </authorList>
    </citation>
    <scope>NUCLEOTIDE SEQUENCE [LARGE SCALE GENOMIC DNA]</scope>
    <source>
        <strain evidence="9 10">DSM 30166</strain>
    </source>
</reference>
<dbReference type="NCBIfam" id="TIGR02727">
    <property type="entry name" value="MTHFS_bact"/>
    <property type="match status" value="1"/>
</dbReference>
<dbReference type="GO" id="GO:0046872">
    <property type="term" value="F:metal ion binding"/>
    <property type="evidence" value="ECO:0007669"/>
    <property type="project" value="UniProtKB-KW"/>
</dbReference>
<evidence type="ECO:0000313" key="9">
    <source>
        <dbReference type="EMBL" id="RBP61959.1"/>
    </source>
</evidence>
<dbReference type="EC" id="6.3.3.2" evidence="5 8"/>
<dbReference type="Gene3D" id="3.40.50.10420">
    <property type="entry name" value="NagB/RpiA/CoA transferase-like"/>
    <property type="match status" value="1"/>
</dbReference>
<keyword evidence="10" id="KW-1185">Reference proteome</keyword>
<comment type="function">
    <text evidence="6">Involved in the removal of 5-formyltetrahydrofolate. In vitro, it is a potent inhibitor of various folate-dependent enzymes in the C1 metabolism network and in vivo it might function as a folate storage. 5-formyltetrahydrofolate is also used as an antifolate rescue agent in cancer chemotherapy. Catalyzes the irreversible ATP-dependent transformation of 5-formyltetrahydrofolate (5-CHO-THF) to form 5,10-methenyltetrahydrofolate (5,10-CH=THF). The reverse reaction is catalyzed by the serine hydroxymethyltransferase GlyA (SHMT).</text>
</comment>
<evidence type="ECO:0000256" key="8">
    <source>
        <dbReference type="RuleBase" id="RU361279"/>
    </source>
</evidence>
<sequence length="239" mass="27835">MFTLNQGFKGYSLRRHLGDPLCFTRDHYGYGPHFRMHPTPSFASSLSCAQRRQQIRQDVRQRRRQLTPDQQALFAEQAMDQVCRHPKITQADSIAAFLSFDGELDTQPLIQQLWRQSKRVYLPVLHPFSAGHLLFLRYMPDSELVLNRLKILEPRLDVRQVLPLRRLDVLLTPLVAFDSQGQRLGMGGGFYDRTLQDWSRQGPYPIGLAHDCQLVDCLPTEPWDIPLPEIITPSRCWRW</sequence>
<keyword evidence="8" id="KW-0479">Metal-binding</keyword>
<dbReference type="InterPro" id="IPR037171">
    <property type="entry name" value="NagB/RpiA_transferase-like"/>
</dbReference>
<dbReference type="InterPro" id="IPR024185">
    <property type="entry name" value="FTHF_cligase-like_sf"/>
</dbReference>
<keyword evidence="3 8" id="KW-0547">Nucleotide-binding</keyword>
<dbReference type="InterPro" id="IPR002698">
    <property type="entry name" value="FTHF_cligase"/>
</dbReference>
<dbReference type="Pfam" id="PF01812">
    <property type="entry name" value="5-FTHF_cyc-lig"/>
    <property type="match status" value="1"/>
</dbReference>
<dbReference type="PANTHER" id="PTHR23407">
    <property type="entry name" value="ATPASE INHIBITOR/5-FORMYLTETRAHYDROFOLATE CYCLO-LIGASE"/>
    <property type="match status" value="1"/>
</dbReference>
<proteinExistence type="inferred from homology"/>
<gene>
    <name evidence="9" type="ORF">DES54_11937</name>
</gene>
<evidence type="ECO:0000256" key="7">
    <source>
        <dbReference type="ARBA" id="ARBA00071375"/>
    </source>
</evidence>
<comment type="caution">
    <text evidence="9">The sequence shown here is derived from an EMBL/GenBank/DDBJ whole genome shotgun (WGS) entry which is preliminary data.</text>
</comment>
<dbReference type="PANTHER" id="PTHR23407:SF1">
    <property type="entry name" value="5-FORMYLTETRAHYDROFOLATE CYCLO-LIGASE"/>
    <property type="match status" value="1"/>
</dbReference>
<keyword evidence="8" id="KW-0460">Magnesium</keyword>
<evidence type="ECO:0000256" key="6">
    <source>
        <dbReference type="ARBA" id="ARBA00059379"/>
    </source>
</evidence>
<dbReference type="AlphaFoldDB" id="A0A366I5K7"/>
<evidence type="ECO:0000256" key="3">
    <source>
        <dbReference type="ARBA" id="ARBA00022741"/>
    </source>
</evidence>
<evidence type="ECO:0000313" key="10">
    <source>
        <dbReference type="Proteomes" id="UP000253046"/>
    </source>
</evidence>
<dbReference type="SUPFAM" id="SSF100950">
    <property type="entry name" value="NagB/RpiA/CoA transferase-like"/>
    <property type="match status" value="1"/>
</dbReference>
<keyword evidence="2 9" id="KW-0436">Ligase</keyword>
<organism evidence="9 10">
    <name type="scientific">Brenneria salicis ATCC 15712 = DSM 30166</name>
    <dbReference type="NCBI Taxonomy" id="714314"/>
    <lineage>
        <taxon>Bacteria</taxon>
        <taxon>Pseudomonadati</taxon>
        <taxon>Pseudomonadota</taxon>
        <taxon>Gammaproteobacteria</taxon>
        <taxon>Enterobacterales</taxon>
        <taxon>Pectobacteriaceae</taxon>
        <taxon>Brenneria</taxon>
    </lineage>
</organism>
<evidence type="ECO:0000256" key="5">
    <source>
        <dbReference type="ARBA" id="ARBA00038966"/>
    </source>
</evidence>
<evidence type="ECO:0000256" key="1">
    <source>
        <dbReference type="ARBA" id="ARBA00010638"/>
    </source>
</evidence>